<name>A0AAF0EM57_9BASI</name>
<reference evidence="7" key="1">
    <citation type="submission" date="2023-03" db="EMBL/GenBank/DDBJ databases">
        <title>Mating type loci evolution in Malassezia.</title>
        <authorList>
            <person name="Coelho M.A."/>
        </authorList>
    </citation>
    <scope>NUCLEOTIDE SEQUENCE</scope>
    <source>
        <strain evidence="7">CBS 9557</strain>
    </source>
</reference>
<keyword evidence="3 5" id="KW-1133">Transmembrane helix</keyword>
<feature type="domain" description="MARVEL" evidence="6">
    <location>
        <begin position="17"/>
        <end position="141"/>
    </location>
</feature>
<protein>
    <recommendedName>
        <fullName evidence="6">MARVEL domain-containing protein</fullName>
    </recommendedName>
</protein>
<feature type="transmembrane region" description="Helical" evidence="5">
    <location>
        <begin position="53"/>
        <end position="76"/>
    </location>
</feature>
<dbReference type="Pfam" id="PF01284">
    <property type="entry name" value="MARVEL"/>
    <property type="match status" value="1"/>
</dbReference>
<evidence type="ECO:0000313" key="7">
    <source>
        <dbReference type="EMBL" id="WFD28977.1"/>
    </source>
</evidence>
<accession>A0AAF0EM57</accession>
<keyword evidence="8" id="KW-1185">Reference proteome</keyword>
<dbReference type="EMBL" id="CP119899">
    <property type="protein sequence ID" value="WFD28977.1"/>
    <property type="molecule type" value="Genomic_DNA"/>
</dbReference>
<dbReference type="AlphaFoldDB" id="A0AAF0EM57"/>
<feature type="transmembrane region" description="Helical" evidence="5">
    <location>
        <begin position="128"/>
        <end position="153"/>
    </location>
</feature>
<feature type="transmembrane region" description="Helical" evidence="5">
    <location>
        <begin position="88"/>
        <end position="108"/>
    </location>
</feature>
<evidence type="ECO:0000256" key="5">
    <source>
        <dbReference type="SAM" id="Phobius"/>
    </source>
</evidence>
<dbReference type="GO" id="GO:0016020">
    <property type="term" value="C:membrane"/>
    <property type="evidence" value="ECO:0007669"/>
    <property type="project" value="UniProtKB-SubCell"/>
</dbReference>
<organism evidence="7 8">
    <name type="scientific">Malassezia nana</name>
    <dbReference type="NCBI Taxonomy" id="180528"/>
    <lineage>
        <taxon>Eukaryota</taxon>
        <taxon>Fungi</taxon>
        <taxon>Dikarya</taxon>
        <taxon>Basidiomycota</taxon>
        <taxon>Ustilaginomycotina</taxon>
        <taxon>Malasseziomycetes</taxon>
        <taxon>Malasseziales</taxon>
        <taxon>Malasseziaceae</taxon>
        <taxon>Malassezia</taxon>
    </lineage>
</organism>
<evidence type="ECO:0000256" key="3">
    <source>
        <dbReference type="ARBA" id="ARBA00022989"/>
    </source>
</evidence>
<proteinExistence type="predicted"/>
<comment type="subcellular location">
    <subcellularLocation>
        <location evidence="1">Membrane</location>
        <topology evidence="1">Multi-pass membrane protein</topology>
    </subcellularLocation>
</comment>
<dbReference type="Proteomes" id="UP001213623">
    <property type="component" value="Chromosome 8"/>
</dbReference>
<evidence type="ECO:0000256" key="2">
    <source>
        <dbReference type="ARBA" id="ARBA00022692"/>
    </source>
</evidence>
<sequence>MDLSSVIRKGHPIAFSIFIVLSLIVAIIASAVVANLNHHGNDVTNLVRDSTRFMVFTGWWSVLFGILFLALFVTGIGGVFSSIASHGIFVLLTWIFWLCGSAALSNAVGNSKCVSDETAEGFIRDCDAIKAIVAFGWIGWVELTLLLGVIVYLGMKAFRGGRGVQDSLA</sequence>
<gene>
    <name evidence="7" type="ORF">MNAN1_003996</name>
</gene>
<evidence type="ECO:0000256" key="4">
    <source>
        <dbReference type="ARBA" id="ARBA00023136"/>
    </source>
</evidence>
<evidence type="ECO:0000313" key="8">
    <source>
        <dbReference type="Proteomes" id="UP001213623"/>
    </source>
</evidence>
<evidence type="ECO:0000259" key="6">
    <source>
        <dbReference type="Pfam" id="PF01284"/>
    </source>
</evidence>
<dbReference type="InterPro" id="IPR008253">
    <property type="entry name" value="Marvel"/>
</dbReference>
<evidence type="ECO:0000256" key="1">
    <source>
        <dbReference type="ARBA" id="ARBA00004141"/>
    </source>
</evidence>
<feature type="transmembrane region" description="Helical" evidence="5">
    <location>
        <begin position="12"/>
        <end position="33"/>
    </location>
</feature>
<keyword evidence="4 5" id="KW-0472">Membrane</keyword>
<keyword evidence="2 5" id="KW-0812">Transmembrane</keyword>